<protein>
    <submittedName>
        <fullName evidence="2">PIR Superfamily Protein</fullName>
    </submittedName>
</protein>
<keyword evidence="1" id="KW-1133">Transmembrane helix</keyword>
<accession>A0A1A8YGJ2</accession>
<gene>
    <name evidence="3" type="ORF">POVWA1_086590</name>
    <name evidence="2" type="ORF">POVWA2_000110</name>
</gene>
<dbReference type="EMBL" id="FLRD01001794">
    <property type="protein sequence ID" value="SBT58257.1"/>
    <property type="molecule type" value="Genomic_DNA"/>
</dbReference>
<dbReference type="Proteomes" id="UP000078550">
    <property type="component" value="Unassembled WGS sequence"/>
</dbReference>
<name>A0A1A8YGJ2_PLAOA</name>
<sequence>MVLSGHREINLDNYLSTCSLKQFIDRLDKDDDLSRFSPEVNLESLGQPQREIIKKVASMLYRNYNNINVYEVNVKKFCCDYLNYWLDVQKNKYVKKELGIDDDMWKIIEELWLKLEITATPFQCKRNIDQKSLDQKKNRMNLMVYCVNRDELKGNCYDSDIISQNYCSALNKYIVKSYELLVNNKQCLKYEDMIKEYQFDFSEKCTLYDIPNTFPDYLVQGETFSEKPSSKNPLPYCEGTPKITQLFEKSDDADPESLGEESSLPNSSPWKSIIPFGLTFFGIFFSFIFLYKHTSLGSLLRSFMIKREKLNRYIDEENEKGFLVNSSDYIDNNSVNNQYNFSYHPS</sequence>
<evidence type="ECO:0000313" key="5">
    <source>
        <dbReference type="Proteomes" id="UP000078555"/>
    </source>
</evidence>
<dbReference type="Proteomes" id="UP000078555">
    <property type="component" value="Unassembled WGS sequence"/>
</dbReference>
<reference evidence="4 5" key="2">
    <citation type="submission" date="2016-05" db="EMBL/GenBank/DDBJ databases">
        <authorList>
            <person name="Naeem Raeece"/>
        </authorList>
    </citation>
    <scope>NUCLEOTIDE SEQUENCE [LARGE SCALE GENOMIC DNA]</scope>
</reference>
<dbReference type="Pfam" id="PF05795">
    <property type="entry name" value="Plasmodium_Vir"/>
    <property type="match status" value="1"/>
</dbReference>
<reference evidence="2" key="1">
    <citation type="submission" date="2016-05" db="EMBL/GenBank/DDBJ databases">
        <authorList>
            <person name="Lavstsen T."/>
            <person name="Jespersen J.S."/>
        </authorList>
    </citation>
    <scope>NUCLEOTIDE SEQUENCE [LARGE SCALE GENOMIC DNA]</scope>
</reference>
<dbReference type="EMBL" id="FLRE01000001">
    <property type="protein sequence ID" value="SBT30667.1"/>
    <property type="molecule type" value="Genomic_DNA"/>
</dbReference>
<dbReference type="InterPro" id="IPR008780">
    <property type="entry name" value="Plasmodium_Vir"/>
</dbReference>
<keyword evidence="1" id="KW-0812">Transmembrane</keyword>
<feature type="transmembrane region" description="Helical" evidence="1">
    <location>
        <begin position="273"/>
        <end position="291"/>
    </location>
</feature>
<evidence type="ECO:0000313" key="4">
    <source>
        <dbReference type="Proteomes" id="UP000078550"/>
    </source>
</evidence>
<proteinExistence type="predicted"/>
<dbReference type="AlphaFoldDB" id="A0A1A8YGJ2"/>
<organism evidence="2 4">
    <name type="scientific">Plasmodium ovale wallikeri</name>
    <dbReference type="NCBI Taxonomy" id="864142"/>
    <lineage>
        <taxon>Eukaryota</taxon>
        <taxon>Sar</taxon>
        <taxon>Alveolata</taxon>
        <taxon>Apicomplexa</taxon>
        <taxon>Aconoidasida</taxon>
        <taxon>Haemosporida</taxon>
        <taxon>Plasmodiidae</taxon>
        <taxon>Plasmodium</taxon>
        <taxon>Plasmodium (Plasmodium)</taxon>
    </lineage>
</organism>
<evidence type="ECO:0000313" key="2">
    <source>
        <dbReference type="EMBL" id="SBT30667.1"/>
    </source>
</evidence>
<evidence type="ECO:0000313" key="3">
    <source>
        <dbReference type="EMBL" id="SBT58257.1"/>
    </source>
</evidence>
<keyword evidence="5" id="KW-1185">Reference proteome</keyword>
<keyword evidence="1" id="KW-0472">Membrane</keyword>
<evidence type="ECO:0000256" key="1">
    <source>
        <dbReference type="SAM" id="Phobius"/>
    </source>
</evidence>